<dbReference type="InterPro" id="IPR011050">
    <property type="entry name" value="Pectin_lyase_fold/virulence"/>
</dbReference>
<dbReference type="InterPro" id="IPR012334">
    <property type="entry name" value="Pectin_lyas_fold"/>
</dbReference>
<dbReference type="EMBL" id="BAAATD010000004">
    <property type="protein sequence ID" value="GAA2597808.1"/>
    <property type="molecule type" value="Genomic_DNA"/>
</dbReference>
<reference evidence="2 3" key="1">
    <citation type="journal article" date="2019" name="Int. J. Syst. Evol. Microbiol.">
        <title>The Global Catalogue of Microorganisms (GCM) 10K type strain sequencing project: providing services to taxonomists for standard genome sequencing and annotation.</title>
        <authorList>
            <consortium name="The Broad Institute Genomics Platform"/>
            <consortium name="The Broad Institute Genome Sequencing Center for Infectious Disease"/>
            <person name="Wu L."/>
            <person name="Ma J."/>
        </authorList>
    </citation>
    <scope>NUCLEOTIDE SEQUENCE [LARGE SCALE GENOMIC DNA]</scope>
    <source>
        <strain evidence="2 3">JCM 6833</strain>
    </source>
</reference>
<dbReference type="SMART" id="SM00710">
    <property type="entry name" value="PbH1"/>
    <property type="match status" value="4"/>
</dbReference>
<name>A0ABN3PVJ6_9ACTN</name>
<dbReference type="RefSeq" id="WP_344541967.1">
    <property type="nucleotide sequence ID" value="NZ_BAAATD010000004.1"/>
</dbReference>
<organism evidence="2 3">
    <name type="scientific">Actinomadura fulvescens</name>
    <dbReference type="NCBI Taxonomy" id="46160"/>
    <lineage>
        <taxon>Bacteria</taxon>
        <taxon>Bacillati</taxon>
        <taxon>Actinomycetota</taxon>
        <taxon>Actinomycetes</taxon>
        <taxon>Streptosporangiales</taxon>
        <taxon>Thermomonosporaceae</taxon>
        <taxon>Actinomadura</taxon>
    </lineage>
</organism>
<evidence type="ECO:0000256" key="1">
    <source>
        <dbReference type="SAM" id="MobiDB-lite"/>
    </source>
</evidence>
<feature type="region of interest" description="Disordered" evidence="1">
    <location>
        <begin position="335"/>
        <end position="374"/>
    </location>
</feature>
<proteinExistence type="predicted"/>
<accession>A0ABN3PVJ6</accession>
<dbReference type="Proteomes" id="UP001501509">
    <property type="component" value="Unassembled WGS sequence"/>
</dbReference>
<keyword evidence="3" id="KW-1185">Reference proteome</keyword>
<dbReference type="SUPFAM" id="SSF51126">
    <property type="entry name" value="Pectin lyase-like"/>
    <property type="match status" value="1"/>
</dbReference>
<evidence type="ECO:0000313" key="2">
    <source>
        <dbReference type="EMBL" id="GAA2597808.1"/>
    </source>
</evidence>
<feature type="region of interest" description="Disordered" evidence="1">
    <location>
        <begin position="44"/>
        <end position="79"/>
    </location>
</feature>
<comment type="caution">
    <text evidence="2">The sequence shown here is derived from an EMBL/GenBank/DDBJ whole genome shotgun (WGS) entry which is preliminary data.</text>
</comment>
<protein>
    <recommendedName>
        <fullName evidence="4">Right handed beta helix domain-containing protein</fullName>
    </recommendedName>
</protein>
<evidence type="ECO:0008006" key="4">
    <source>
        <dbReference type="Google" id="ProtNLM"/>
    </source>
</evidence>
<evidence type="ECO:0000313" key="3">
    <source>
        <dbReference type="Proteomes" id="UP001501509"/>
    </source>
</evidence>
<sequence length="374" mass="38487">MRKPVMLIGLSTAAIVGAGGLGVAAWTPGSSSLVPVSGGEVVVHVSPPGEGSSGGAAGNGGGSAGNGGGSSGGGSSKLNVTSLDEAEAALREKGATKGTVLVKGGTYKGRSFSWSYMPAGGEFTIKPQPGTGRPVFDGGWQDGYWTSVSPGPAKLHFRGMTVRNYVTGGIHFNGSTGGEGFNGGSVRNMIFERMGTIKRGERGYAALHLQNTNNIDVADNDFWDLRNREDEAAGTNPGQVHAVYFSEGGGRGSTVSGNTFYKITGDPVRASDGAGGIKVTGNIFKSTGYYGVFSFWRFPRDHTCSTGSTFSGNTYGNGHPRRSKATGKMVTKNFKGKPTVSGQSFEGGAKCKPEPIRDGSNQYAPNAGISKVNG</sequence>
<gene>
    <name evidence="2" type="ORF">GCM10010411_34150</name>
</gene>
<feature type="compositionally biased region" description="Gly residues" evidence="1">
    <location>
        <begin position="51"/>
        <end position="75"/>
    </location>
</feature>
<dbReference type="InterPro" id="IPR006626">
    <property type="entry name" value="PbH1"/>
</dbReference>
<dbReference type="Gene3D" id="2.160.20.10">
    <property type="entry name" value="Single-stranded right-handed beta-helix, Pectin lyase-like"/>
    <property type="match status" value="1"/>
</dbReference>